<gene>
    <name evidence="1" type="ORF">C8D77_101254</name>
</gene>
<dbReference type="AlphaFoldDB" id="A0A8E3B6V5"/>
<dbReference type="Proteomes" id="UP000245631">
    <property type="component" value="Unassembled WGS sequence"/>
</dbReference>
<organism evidence="1 2">
    <name type="scientific">Rhizobium loti</name>
    <name type="common">Mesorhizobium loti</name>
    <dbReference type="NCBI Taxonomy" id="381"/>
    <lineage>
        <taxon>Bacteria</taxon>
        <taxon>Pseudomonadati</taxon>
        <taxon>Pseudomonadota</taxon>
        <taxon>Alphaproteobacteria</taxon>
        <taxon>Hyphomicrobiales</taxon>
        <taxon>Phyllobacteriaceae</taxon>
        <taxon>Mesorhizobium</taxon>
    </lineage>
</organism>
<reference evidence="1 2" key="1">
    <citation type="submission" date="2018-05" db="EMBL/GenBank/DDBJ databases">
        <title>Genomic Encyclopedia of Type Strains, Phase IV (KMG-IV): sequencing the most valuable type-strain genomes for metagenomic binning, comparative biology and taxonomic classification.</title>
        <authorList>
            <person name="Goeker M."/>
        </authorList>
    </citation>
    <scope>NUCLEOTIDE SEQUENCE [LARGE SCALE GENOMIC DNA]</scope>
    <source>
        <strain evidence="1 2">DSM 2626</strain>
    </source>
</reference>
<evidence type="ECO:0000313" key="1">
    <source>
        <dbReference type="EMBL" id="PWJ93575.1"/>
    </source>
</evidence>
<dbReference type="GeneID" id="61049608"/>
<accession>A0A8E3B6V5</accession>
<evidence type="ECO:0000313" key="2">
    <source>
        <dbReference type="Proteomes" id="UP000245631"/>
    </source>
</evidence>
<dbReference type="RefSeq" id="WP_109658789.1">
    <property type="nucleotide sequence ID" value="NZ_QGGH01000001.1"/>
</dbReference>
<comment type="caution">
    <text evidence="1">The sequence shown here is derived from an EMBL/GenBank/DDBJ whole genome shotgun (WGS) entry which is preliminary data.</text>
</comment>
<dbReference type="EMBL" id="QGGH01000001">
    <property type="protein sequence ID" value="PWJ93575.1"/>
    <property type="molecule type" value="Genomic_DNA"/>
</dbReference>
<protein>
    <submittedName>
        <fullName evidence="1">Uncharacterized protein</fullName>
    </submittedName>
</protein>
<proteinExistence type="predicted"/>
<sequence length="81" mass="9057">MFEIKHLLSIVDAYRAATGVEDKTVSSRVFNDGKKIDALRAGGDLTTERYNAAVWWFSTNWPVGAEWPEGISRPVVEVTTE</sequence>
<name>A0A8E3B6V5_RHILI</name>